<name>A0A238Y1V9_HALVU</name>
<evidence type="ECO:0000313" key="2">
    <source>
        <dbReference type="Proteomes" id="UP000198397"/>
    </source>
</evidence>
<organism evidence="1 2">
    <name type="scientific">Halorubrum vacuolatum</name>
    <name type="common">Natronobacterium vacuolatum</name>
    <dbReference type="NCBI Taxonomy" id="63740"/>
    <lineage>
        <taxon>Archaea</taxon>
        <taxon>Methanobacteriati</taxon>
        <taxon>Methanobacteriota</taxon>
        <taxon>Stenosarchaea group</taxon>
        <taxon>Halobacteria</taxon>
        <taxon>Halobacteriales</taxon>
        <taxon>Haloferacaceae</taxon>
        <taxon>Halorubrum</taxon>
    </lineage>
</organism>
<proteinExistence type="predicted"/>
<keyword evidence="2" id="KW-1185">Reference proteome</keyword>
<dbReference type="Proteomes" id="UP000198397">
    <property type="component" value="Unassembled WGS sequence"/>
</dbReference>
<sequence length="258" mass="28904">MTANNATRPTSINTDGAPVLIGQTTEIGHNATESPLRPTQQKLFFTIDIGQSDADPSPLDETTNPAQRRWLRDNLVKWLRFGCERVVQIGGQTACHPASKYNRQLDIFDRPSHGYHSTGSCVDPQRSGGCLIHELFERERMSLQLVTQRPTRRHLCELVLACPRPAEIGLLTEAVGYLDSHDVSVPCLGGVEAHFVNPLYDDIETLRHYQRKGSTVEMIQKDGRWRGKVRERYIAALRDCLAISDELAPAIYPGDTDE</sequence>
<dbReference type="AlphaFoldDB" id="A0A238Y1V9"/>
<accession>A0A238Y1V9</accession>
<reference evidence="1 2" key="1">
    <citation type="submission" date="2017-06" db="EMBL/GenBank/DDBJ databases">
        <authorList>
            <person name="Kim H.J."/>
            <person name="Triplett B.A."/>
        </authorList>
    </citation>
    <scope>NUCLEOTIDE SEQUENCE [LARGE SCALE GENOMIC DNA]</scope>
    <source>
        <strain evidence="1 2">DSM 8800</strain>
    </source>
</reference>
<dbReference type="EMBL" id="FZNQ01000027">
    <property type="protein sequence ID" value="SNR64604.1"/>
    <property type="molecule type" value="Genomic_DNA"/>
</dbReference>
<evidence type="ECO:0000313" key="1">
    <source>
        <dbReference type="EMBL" id="SNR64604.1"/>
    </source>
</evidence>
<protein>
    <submittedName>
        <fullName evidence="1">Uncharacterized protein</fullName>
    </submittedName>
</protein>
<gene>
    <name evidence="1" type="ORF">SAMN06264855_1276</name>
</gene>